<feature type="compositionally biased region" description="Polar residues" evidence="9">
    <location>
        <begin position="253"/>
        <end position="267"/>
    </location>
</feature>
<evidence type="ECO:0000256" key="1">
    <source>
        <dbReference type="ARBA" id="ARBA00022527"/>
    </source>
</evidence>
<feature type="region of interest" description="Disordered" evidence="9">
    <location>
        <begin position="133"/>
        <end position="163"/>
    </location>
</feature>
<keyword evidence="2" id="KW-0808">Transferase</keyword>
<keyword evidence="3" id="KW-0479">Metal-binding</keyword>
<dbReference type="FunFam" id="3.30.200.20:FF:000042">
    <property type="entry name" value="Aurora kinase A"/>
    <property type="match status" value="1"/>
</dbReference>
<reference evidence="13" key="2">
    <citation type="submission" date="2023-02" db="EMBL/GenBank/DDBJ databases">
        <authorList>
            <consortium name="DOE Joint Genome Institute"/>
            <person name="Mondo S.J."/>
            <person name="Chang Y."/>
            <person name="Wang Y."/>
            <person name="Ahrendt S."/>
            <person name="Andreopoulos W."/>
            <person name="Barry K."/>
            <person name="Beard J."/>
            <person name="Benny G.L."/>
            <person name="Blankenship S."/>
            <person name="Bonito G."/>
            <person name="Cuomo C."/>
            <person name="Desiro A."/>
            <person name="Gervers K.A."/>
            <person name="Hundley H."/>
            <person name="Kuo A."/>
            <person name="LaButti K."/>
            <person name="Lang B.F."/>
            <person name="Lipzen A."/>
            <person name="O'Donnell K."/>
            <person name="Pangilinan J."/>
            <person name="Reynolds N."/>
            <person name="Sandor L."/>
            <person name="Smith M.W."/>
            <person name="Tsang A."/>
            <person name="Grigoriev I.V."/>
            <person name="Stajich J.E."/>
            <person name="Spatafora J.W."/>
        </authorList>
    </citation>
    <scope>NUCLEOTIDE SEQUENCE</scope>
    <source>
        <strain evidence="13">RSA 2281</strain>
    </source>
</reference>
<dbReference type="PROSITE" id="PS00108">
    <property type="entry name" value="PROTEIN_KINASE_ST"/>
    <property type="match status" value="1"/>
</dbReference>
<dbReference type="PANTHER" id="PTHR48016:SF4">
    <property type="entry name" value="PROTEIN KINASE DOMAIN-CONTAINING PROTEIN"/>
    <property type="match status" value="1"/>
</dbReference>
<keyword evidence="14" id="KW-1185">Reference proteome</keyword>
<dbReference type="GO" id="GO:0046872">
    <property type="term" value="F:metal ion binding"/>
    <property type="evidence" value="ECO:0007669"/>
    <property type="project" value="UniProtKB-KW"/>
</dbReference>
<dbReference type="CDD" id="cd06627">
    <property type="entry name" value="STKc_Cdc7_like"/>
    <property type="match status" value="1"/>
</dbReference>
<keyword evidence="7 8" id="KW-0067">ATP-binding</keyword>
<dbReference type="InterPro" id="IPR011009">
    <property type="entry name" value="Kinase-like_dom_sf"/>
</dbReference>
<dbReference type="GO" id="GO:0005524">
    <property type="term" value="F:ATP binding"/>
    <property type="evidence" value="ECO:0007669"/>
    <property type="project" value="UniProtKB-UniRule"/>
</dbReference>
<dbReference type="PRINTS" id="PR00888">
    <property type="entry name" value="SM22CALPONIN"/>
</dbReference>
<dbReference type="InterPro" id="IPR050538">
    <property type="entry name" value="MAP_kinase_kinase_kinase"/>
</dbReference>
<keyword evidence="6" id="KW-0862">Zinc</keyword>
<dbReference type="Pfam" id="PF00307">
    <property type="entry name" value="CH"/>
    <property type="match status" value="1"/>
</dbReference>
<dbReference type="SMART" id="SM00033">
    <property type="entry name" value="CH"/>
    <property type="match status" value="1"/>
</dbReference>
<dbReference type="SUPFAM" id="SSF57889">
    <property type="entry name" value="Cysteine-rich domain"/>
    <property type="match status" value="1"/>
</dbReference>
<feature type="region of interest" description="Disordered" evidence="9">
    <location>
        <begin position="433"/>
        <end position="453"/>
    </location>
</feature>
<dbReference type="Gene3D" id="1.10.510.10">
    <property type="entry name" value="Transferase(Phosphotransferase) domain 1"/>
    <property type="match status" value="1"/>
</dbReference>
<reference evidence="13" key="1">
    <citation type="journal article" date="2022" name="IScience">
        <title>Evolution of zygomycete secretomes and the origins of terrestrial fungal ecologies.</title>
        <authorList>
            <person name="Chang Y."/>
            <person name="Wang Y."/>
            <person name="Mondo S."/>
            <person name="Ahrendt S."/>
            <person name="Andreopoulos W."/>
            <person name="Barry K."/>
            <person name="Beard J."/>
            <person name="Benny G.L."/>
            <person name="Blankenship S."/>
            <person name="Bonito G."/>
            <person name="Cuomo C."/>
            <person name="Desiro A."/>
            <person name="Gervers K.A."/>
            <person name="Hundley H."/>
            <person name="Kuo A."/>
            <person name="LaButti K."/>
            <person name="Lang B.F."/>
            <person name="Lipzen A."/>
            <person name="O'Donnell K."/>
            <person name="Pangilinan J."/>
            <person name="Reynolds N."/>
            <person name="Sandor L."/>
            <person name="Smith M.E."/>
            <person name="Tsang A."/>
            <person name="Grigoriev I.V."/>
            <person name="Stajich J.E."/>
            <person name="Spatafora J.W."/>
        </authorList>
    </citation>
    <scope>NUCLEOTIDE SEQUENCE</scope>
    <source>
        <strain evidence="13">RSA 2281</strain>
    </source>
</reference>
<protein>
    <submittedName>
        <fullName evidence="13">Kinase-like domain-containing protein</fullName>
    </submittedName>
</protein>
<dbReference type="AlphaFoldDB" id="A0AAD5K372"/>
<keyword evidence="1" id="KW-0723">Serine/threonine-protein kinase</keyword>
<dbReference type="InterPro" id="IPR001715">
    <property type="entry name" value="CH_dom"/>
</dbReference>
<feature type="region of interest" description="Disordered" evidence="9">
    <location>
        <begin position="726"/>
        <end position="774"/>
    </location>
</feature>
<dbReference type="FunFam" id="1.10.510.10:FF:000571">
    <property type="entry name" value="Maternal embryonic leucine zipper kinase"/>
    <property type="match status" value="1"/>
</dbReference>
<dbReference type="GO" id="GO:0005737">
    <property type="term" value="C:cytoplasm"/>
    <property type="evidence" value="ECO:0007669"/>
    <property type="project" value="TreeGrafter"/>
</dbReference>
<dbReference type="Gene3D" id="1.10.418.10">
    <property type="entry name" value="Calponin-like domain"/>
    <property type="match status" value="1"/>
</dbReference>
<feature type="region of interest" description="Disordered" evidence="9">
    <location>
        <begin position="250"/>
        <end position="329"/>
    </location>
</feature>
<dbReference type="EMBL" id="JAIXMP010000037">
    <property type="protein sequence ID" value="KAI9248900.1"/>
    <property type="molecule type" value="Genomic_DNA"/>
</dbReference>
<dbReference type="PRINTS" id="PR00109">
    <property type="entry name" value="TYRKINASE"/>
</dbReference>
<evidence type="ECO:0000256" key="4">
    <source>
        <dbReference type="ARBA" id="ARBA00022741"/>
    </source>
</evidence>
<accession>A0AAD5K372</accession>
<feature type="compositionally biased region" description="Low complexity" evidence="9">
    <location>
        <begin position="726"/>
        <end position="738"/>
    </location>
</feature>
<gene>
    <name evidence="13" type="ORF">BDA99DRAFT_524788</name>
</gene>
<keyword evidence="4 8" id="KW-0547">Nucleotide-binding</keyword>
<evidence type="ECO:0000313" key="14">
    <source>
        <dbReference type="Proteomes" id="UP001209540"/>
    </source>
</evidence>
<feature type="domain" description="Calponin-homology (CH)" evidence="11">
    <location>
        <begin position="25"/>
        <end position="130"/>
    </location>
</feature>
<dbReference type="PROSITE" id="PS00479">
    <property type="entry name" value="ZF_DAG_PE_1"/>
    <property type="match status" value="1"/>
</dbReference>
<organism evidence="13 14">
    <name type="scientific">Phascolomyces articulosus</name>
    <dbReference type="NCBI Taxonomy" id="60185"/>
    <lineage>
        <taxon>Eukaryota</taxon>
        <taxon>Fungi</taxon>
        <taxon>Fungi incertae sedis</taxon>
        <taxon>Mucoromycota</taxon>
        <taxon>Mucoromycotina</taxon>
        <taxon>Mucoromycetes</taxon>
        <taxon>Mucorales</taxon>
        <taxon>Lichtheimiaceae</taxon>
        <taxon>Phascolomyces</taxon>
    </lineage>
</organism>
<dbReference type="InterPro" id="IPR002219">
    <property type="entry name" value="PKC_DAG/PE"/>
</dbReference>
<dbReference type="GO" id="GO:0004709">
    <property type="term" value="F:MAP kinase kinase kinase activity"/>
    <property type="evidence" value="ECO:0007669"/>
    <property type="project" value="TreeGrafter"/>
</dbReference>
<evidence type="ECO:0000256" key="2">
    <source>
        <dbReference type="ARBA" id="ARBA00022679"/>
    </source>
</evidence>
<dbReference type="SUPFAM" id="SSF56112">
    <property type="entry name" value="Protein kinase-like (PK-like)"/>
    <property type="match status" value="1"/>
</dbReference>
<proteinExistence type="predicted"/>
<dbReference type="PROSITE" id="PS50011">
    <property type="entry name" value="PROTEIN_KINASE_DOM"/>
    <property type="match status" value="1"/>
</dbReference>
<evidence type="ECO:0000259" key="10">
    <source>
        <dbReference type="PROSITE" id="PS50011"/>
    </source>
</evidence>
<dbReference type="InterPro" id="IPR000719">
    <property type="entry name" value="Prot_kinase_dom"/>
</dbReference>
<dbReference type="PANTHER" id="PTHR48016">
    <property type="entry name" value="MAP KINASE KINASE KINASE SSK2-RELATED-RELATED"/>
    <property type="match status" value="1"/>
</dbReference>
<dbReference type="Proteomes" id="UP001209540">
    <property type="component" value="Unassembled WGS sequence"/>
</dbReference>
<feature type="region of interest" description="Disordered" evidence="9">
    <location>
        <begin position="175"/>
        <end position="211"/>
    </location>
</feature>
<dbReference type="SMART" id="SM00220">
    <property type="entry name" value="S_TKc"/>
    <property type="match status" value="1"/>
</dbReference>
<feature type="domain" description="Protein kinase" evidence="10">
    <location>
        <begin position="470"/>
        <end position="720"/>
    </location>
</feature>
<evidence type="ECO:0000256" key="3">
    <source>
        <dbReference type="ARBA" id="ARBA00022723"/>
    </source>
</evidence>
<sequence length="875" mass="98663">MYKRHSSSEHNADRLCVQLRQEQHKSNQHAAKLFIESTLQLSLSSNDFHKELQDGVLLCKLVNSLKPGTITSIGCKNIPFVKMANISLFLQGARELGLHNSELFQTVDLYEAKDMGAVVNTILSLARLNLKVKHSSSNEERRSKQNGNNKSLTTPRSDKRRSSFPRLLKAMDNYHSHEHHHKKEASSLRQQRSPSHKQHNHHHSGEEASRNGYRHVKSIFGQQPNVDATNRVTRTTDISRISEKAEALRRTYRSNIQQRPTLDSGYSTMAARGHHGESRRRRQHQRGSTMTDSSCSSTEEYEEEDREATTETMNTMITMDTDAEENKENYVKEKENIHRTSTGSTDTTMSDPISIHVVMQGTTASDKYNEDVHYVNHIHVDDDDEFDTLRLLHAPYPIPSRSTPATLRIKNSQNTLHSADDANEKRWDHLVETEPNHSDSLHPDANTKAKEPTTTKVVLRDEQGQPMTYYHLGNCIGKGQFGAVYRALDIQTGEIVAIKRIKIEDVDVDHEIMQEVELLKDMDNPNIVRYLGSVRDESHLNIVLEYIENGSILSTLKAFGSLPEKLVASYTQKILSGLAYLHEHEVAHCDLKAANILTTKTGDVKLTDFGVSLNLRIKQDDMGAPAGTPNWMAPEVIELKGASTKSDIWSLGCTIVEMMTGKPPYADMIAMSALYHIVEDEEPPIPDHLSESLQDFLNACFQKDPEHRPKAYDLMQHPWVINSTTTTTTTTTSTTTTTACSVPPLTPSTSADELTISDTTKDKSSSSPKSDDDDIDLSMIYEYMRANPTMDLQRVPAPHIRKREIIEHQFVKSTFGKAIACKVCLVTVKKHAVFCEACALICHEKCRQNAASCRPIFPSTHPKVFYYLILVRLSF</sequence>
<evidence type="ECO:0000259" key="11">
    <source>
        <dbReference type="PROSITE" id="PS50021"/>
    </source>
</evidence>
<name>A0AAD5K372_9FUNG</name>
<dbReference type="InterPro" id="IPR046349">
    <property type="entry name" value="C1-like_sf"/>
</dbReference>
<dbReference type="SUPFAM" id="SSF47576">
    <property type="entry name" value="Calponin-homology domain, CH-domain"/>
    <property type="match status" value="1"/>
</dbReference>
<evidence type="ECO:0000256" key="8">
    <source>
        <dbReference type="PROSITE-ProRule" id="PRU10141"/>
    </source>
</evidence>
<dbReference type="InterPro" id="IPR008271">
    <property type="entry name" value="Ser/Thr_kinase_AS"/>
</dbReference>
<dbReference type="InterPro" id="IPR001245">
    <property type="entry name" value="Ser-Thr/Tyr_kinase_cat_dom"/>
</dbReference>
<comment type="caution">
    <text evidence="13">The sequence shown here is derived from an EMBL/GenBank/DDBJ whole genome shotgun (WGS) entry which is preliminary data.</text>
</comment>
<feature type="domain" description="Phorbol-ester/DAG-type" evidence="12">
    <location>
        <begin position="807"/>
        <end position="853"/>
    </location>
</feature>
<evidence type="ECO:0000256" key="7">
    <source>
        <dbReference type="ARBA" id="ARBA00022840"/>
    </source>
</evidence>
<dbReference type="PROSITE" id="PS00107">
    <property type="entry name" value="PROTEIN_KINASE_ATP"/>
    <property type="match status" value="1"/>
</dbReference>
<evidence type="ECO:0000256" key="6">
    <source>
        <dbReference type="ARBA" id="ARBA00022833"/>
    </source>
</evidence>
<dbReference type="PROSITE" id="PS50081">
    <property type="entry name" value="ZF_DAG_PE_2"/>
    <property type="match status" value="1"/>
</dbReference>
<dbReference type="PROSITE" id="PS50021">
    <property type="entry name" value="CH"/>
    <property type="match status" value="1"/>
</dbReference>
<evidence type="ECO:0000256" key="5">
    <source>
        <dbReference type="ARBA" id="ARBA00022777"/>
    </source>
</evidence>
<dbReference type="InterPro" id="IPR003096">
    <property type="entry name" value="SM22_calponin"/>
</dbReference>
<evidence type="ECO:0000256" key="9">
    <source>
        <dbReference type="SAM" id="MobiDB-lite"/>
    </source>
</evidence>
<dbReference type="InterPro" id="IPR017441">
    <property type="entry name" value="Protein_kinase_ATP_BS"/>
</dbReference>
<feature type="binding site" evidence="8">
    <location>
        <position position="499"/>
    </location>
    <ligand>
        <name>ATP</name>
        <dbReference type="ChEBI" id="CHEBI:30616"/>
    </ligand>
</feature>
<keyword evidence="5 13" id="KW-0418">Kinase</keyword>
<dbReference type="Pfam" id="PF00069">
    <property type="entry name" value="Pkinase"/>
    <property type="match status" value="1"/>
</dbReference>
<feature type="compositionally biased region" description="Polar residues" evidence="9">
    <location>
        <begin position="145"/>
        <end position="155"/>
    </location>
</feature>
<dbReference type="InterPro" id="IPR036872">
    <property type="entry name" value="CH_dom_sf"/>
</dbReference>
<evidence type="ECO:0000259" key="12">
    <source>
        <dbReference type="PROSITE" id="PS50081"/>
    </source>
</evidence>
<dbReference type="Gene3D" id="3.30.60.20">
    <property type="match status" value="1"/>
</dbReference>
<evidence type="ECO:0000313" key="13">
    <source>
        <dbReference type="EMBL" id="KAI9248900.1"/>
    </source>
</evidence>